<comment type="caution">
    <text evidence="10">The sequence shown here is derived from an EMBL/GenBank/DDBJ whole genome shotgun (WGS) entry which is preliminary data.</text>
</comment>
<reference evidence="10" key="2">
    <citation type="submission" date="2023-05" db="EMBL/GenBank/DDBJ databases">
        <authorList>
            <consortium name="Lawrence Berkeley National Laboratory"/>
            <person name="Steindorff A."/>
            <person name="Hensen N."/>
            <person name="Bonometti L."/>
            <person name="Westerberg I."/>
            <person name="Brannstrom I.O."/>
            <person name="Guillou S."/>
            <person name="Cros-Aarteil S."/>
            <person name="Calhoun S."/>
            <person name="Haridas S."/>
            <person name="Kuo A."/>
            <person name="Mondo S."/>
            <person name="Pangilinan J."/>
            <person name="Riley R."/>
            <person name="Labutti K."/>
            <person name="Andreopoulos B."/>
            <person name="Lipzen A."/>
            <person name="Chen C."/>
            <person name="Yanf M."/>
            <person name="Daum C."/>
            <person name="Ng V."/>
            <person name="Clum A."/>
            <person name="Ohm R."/>
            <person name="Martin F."/>
            <person name="Silar P."/>
            <person name="Natvig D."/>
            <person name="Lalanne C."/>
            <person name="Gautier V."/>
            <person name="Ament-Velasquez S.L."/>
            <person name="Kruys A."/>
            <person name="Hutchinson M.I."/>
            <person name="Powell A.J."/>
            <person name="Barry K."/>
            <person name="Miller A.N."/>
            <person name="Grigoriev I.V."/>
            <person name="Debuchy R."/>
            <person name="Gladieux P."/>
            <person name="Thoren M.H."/>
            <person name="Johannesson H."/>
        </authorList>
    </citation>
    <scope>NUCLEOTIDE SEQUENCE</scope>
    <source>
        <strain evidence="10">CBS 103.79</strain>
    </source>
</reference>
<accession>A0AAN6RS01</accession>
<proteinExistence type="inferred from homology"/>
<organism evidence="10 11">
    <name type="scientific">Staphylotrichum tortipilum</name>
    <dbReference type="NCBI Taxonomy" id="2831512"/>
    <lineage>
        <taxon>Eukaryota</taxon>
        <taxon>Fungi</taxon>
        <taxon>Dikarya</taxon>
        <taxon>Ascomycota</taxon>
        <taxon>Pezizomycotina</taxon>
        <taxon>Sordariomycetes</taxon>
        <taxon>Sordariomycetidae</taxon>
        <taxon>Sordariales</taxon>
        <taxon>Chaetomiaceae</taxon>
        <taxon>Staphylotrichum</taxon>
    </lineage>
</organism>
<feature type="transmembrane region" description="Helical" evidence="7">
    <location>
        <begin position="14"/>
        <end position="35"/>
    </location>
</feature>
<evidence type="ECO:0000256" key="6">
    <source>
        <dbReference type="ARBA" id="ARBA00023136"/>
    </source>
</evidence>
<dbReference type="Proteomes" id="UP001303889">
    <property type="component" value="Unassembled WGS sequence"/>
</dbReference>
<dbReference type="PANTHER" id="PTHR40021:SF1">
    <property type="entry name" value="DEFECT AT LOW TEMPERATURE PROTEIN 1"/>
    <property type="match status" value="1"/>
</dbReference>
<feature type="region of interest" description="Disordered" evidence="8">
    <location>
        <begin position="313"/>
        <end position="487"/>
    </location>
</feature>
<name>A0AAN6RS01_9PEZI</name>
<reference evidence="10" key="1">
    <citation type="journal article" date="2023" name="Mol. Phylogenet. Evol.">
        <title>Genome-scale phylogeny and comparative genomics of the fungal order Sordariales.</title>
        <authorList>
            <person name="Hensen N."/>
            <person name="Bonometti L."/>
            <person name="Westerberg I."/>
            <person name="Brannstrom I.O."/>
            <person name="Guillou S."/>
            <person name="Cros-Aarteil S."/>
            <person name="Calhoun S."/>
            <person name="Haridas S."/>
            <person name="Kuo A."/>
            <person name="Mondo S."/>
            <person name="Pangilinan J."/>
            <person name="Riley R."/>
            <person name="LaButti K."/>
            <person name="Andreopoulos B."/>
            <person name="Lipzen A."/>
            <person name="Chen C."/>
            <person name="Yan M."/>
            <person name="Daum C."/>
            <person name="Ng V."/>
            <person name="Clum A."/>
            <person name="Steindorff A."/>
            <person name="Ohm R.A."/>
            <person name="Martin F."/>
            <person name="Silar P."/>
            <person name="Natvig D.O."/>
            <person name="Lalanne C."/>
            <person name="Gautier V."/>
            <person name="Ament-Velasquez S.L."/>
            <person name="Kruys A."/>
            <person name="Hutchinson M.I."/>
            <person name="Powell A.J."/>
            <person name="Barry K."/>
            <person name="Miller A.N."/>
            <person name="Grigoriev I.V."/>
            <person name="Debuchy R."/>
            <person name="Gladieux P."/>
            <person name="Hiltunen Thoren M."/>
            <person name="Johannesson H."/>
        </authorList>
    </citation>
    <scope>NUCLEOTIDE SEQUENCE</scope>
    <source>
        <strain evidence="10">CBS 103.79</strain>
    </source>
</reference>
<dbReference type="InterPro" id="IPR038869">
    <property type="entry name" value="DLT1"/>
</dbReference>
<comment type="subcellular location">
    <subcellularLocation>
        <location evidence="7">Membrane</location>
        <topology evidence="7">Multi-pass membrane protein</topology>
    </subcellularLocation>
</comment>
<feature type="compositionally biased region" description="Low complexity" evidence="8">
    <location>
        <begin position="453"/>
        <end position="465"/>
    </location>
</feature>
<evidence type="ECO:0000256" key="8">
    <source>
        <dbReference type="SAM" id="MobiDB-lite"/>
    </source>
</evidence>
<dbReference type="GO" id="GO:0016020">
    <property type="term" value="C:membrane"/>
    <property type="evidence" value="ECO:0007669"/>
    <property type="project" value="UniProtKB-SubCell"/>
</dbReference>
<dbReference type="AlphaFoldDB" id="A0AAN6RS01"/>
<evidence type="ECO:0000256" key="5">
    <source>
        <dbReference type="ARBA" id="ARBA00022989"/>
    </source>
</evidence>
<evidence type="ECO:0000313" key="10">
    <source>
        <dbReference type="EMBL" id="KAK3900634.1"/>
    </source>
</evidence>
<evidence type="ECO:0000259" key="9">
    <source>
        <dbReference type="Pfam" id="PF13559"/>
    </source>
</evidence>
<evidence type="ECO:0000256" key="1">
    <source>
        <dbReference type="ARBA" id="ARBA00002489"/>
    </source>
</evidence>
<keyword evidence="6 7" id="KW-0472">Membrane</keyword>
<feature type="transmembrane region" description="Helical" evidence="7">
    <location>
        <begin position="47"/>
        <end position="71"/>
    </location>
</feature>
<dbReference type="PANTHER" id="PTHR40021">
    <property type="entry name" value="DEFECT AT LOW TEMPERATURE PROTEIN 1"/>
    <property type="match status" value="1"/>
</dbReference>
<comment type="function">
    <text evidence="1 7">Required for growth under high-pressure and low-temperature conditions.</text>
</comment>
<dbReference type="Pfam" id="PF13559">
    <property type="entry name" value="DUF4129"/>
    <property type="match status" value="1"/>
</dbReference>
<dbReference type="EMBL" id="MU855652">
    <property type="protein sequence ID" value="KAK3900634.1"/>
    <property type="molecule type" value="Genomic_DNA"/>
</dbReference>
<feature type="compositionally biased region" description="Low complexity" evidence="8">
    <location>
        <begin position="149"/>
        <end position="165"/>
    </location>
</feature>
<comment type="similarity">
    <text evidence="2 7">Belongs to the DLT1 family.</text>
</comment>
<feature type="region of interest" description="Disordered" evidence="8">
    <location>
        <begin position="129"/>
        <end position="165"/>
    </location>
</feature>
<keyword evidence="4 7" id="KW-0812">Transmembrane</keyword>
<evidence type="ECO:0000256" key="4">
    <source>
        <dbReference type="ARBA" id="ARBA00022692"/>
    </source>
</evidence>
<protein>
    <recommendedName>
        <fullName evidence="3 7">Defect at low temperature protein 1</fullName>
    </recommendedName>
</protein>
<dbReference type="InterPro" id="IPR025403">
    <property type="entry name" value="TgpA-like_C"/>
</dbReference>
<keyword evidence="11" id="KW-1185">Reference proteome</keyword>
<feature type="compositionally biased region" description="Gly residues" evidence="8">
    <location>
        <begin position="443"/>
        <end position="452"/>
    </location>
</feature>
<sequence length="487" mass="51887">MSAASLLALIVYNFVYYFLYLVLFAFLVVTPVDLIQQSVKLRRHADILIVIICYVVTILTVAFIYAARLYISRSVLASIPKGWVPVEKPDVAPDVRQMIVDALARSAAIAYDARPRLPLVVLSAPEPGGGYREGGSRQASPGSGAPWLSASATKKSSPPSDDAVSSVIEMPPTRPVWGDIEHPGWASPTSPDLPNLQYDTVVSELPNLIEAKAMTLAPPDPASQTSPPTLDPDAVALLQRPESMGLREYLLYLTDLAVLAPLPTTTEFLARYEAARFSGRPLTEAQFRALMHLFSHILHNMHPLSAAALARYGGGDSSSGGSSALAPSESDIDNDAPRGTSPSSEGTAPDFLHAHDTHHHRRSGSRLTATRRDSSSSGDTRLRPRPSLGVRTSSAHTWQRDQYRTAPTTPKSRHTGGGVSRASSRSSGESFAHTRRPYMVGDSSGGGGGSSDGGSVSSAGSGSVVIHPAGSEDETELGYVLMQPTSR</sequence>
<evidence type="ECO:0000313" key="11">
    <source>
        <dbReference type="Proteomes" id="UP001303889"/>
    </source>
</evidence>
<evidence type="ECO:0000256" key="3">
    <source>
        <dbReference type="ARBA" id="ARBA00021353"/>
    </source>
</evidence>
<evidence type="ECO:0000256" key="2">
    <source>
        <dbReference type="ARBA" id="ARBA00005550"/>
    </source>
</evidence>
<feature type="compositionally biased region" description="Low complexity" evidence="8">
    <location>
        <begin position="420"/>
        <end position="430"/>
    </location>
</feature>
<evidence type="ECO:0000256" key="7">
    <source>
        <dbReference type="RuleBase" id="RU367100"/>
    </source>
</evidence>
<feature type="domain" description="Protein-glutamine gamma-glutamyltransferase-like C-terminal" evidence="9">
    <location>
        <begin position="237"/>
        <end position="293"/>
    </location>
</feature>
<gene>
    <name evidence="7" type="primary">DLT1</name>
    <name evidence="10" type="ORF">C8A05DRAFT_17079</name>
</gene>
<keyword evidence="5 7" id="KW-1133">Transmembrane helix</keyword>